<feature type="domain" description="Major facilitator superfamily (MFS) profile" evidence="5">
    <location>
        <begin position="18"/>
        <end position="403"/>
    </location>
</feature>
<evidence type="ECO:0000256" key="2">
    <source>
        <dbReference type="ARBA" id="ARBA00022989"/>
    </source>
</evidence>
<protein>
    <submittedName>
        <fullName evidence="6">MFS transporter</fullName>
    </submittedName>
</protein>
<keyword evidence="2 4" id="KW-1133">Transmembrane helix</keyword>
<feature type="transmembrane region" description="Helical" evidence="4">
    <location>
        <begin position="175"/>
        <end position="195"/>
    </location>
</feature>
<evidence type="ECO:0000259" key="5">
    <source>
        <dbReference type="PROSITE" id="PS50850"/>
    </source>
</evidence>
<keyword evidence="7" id="KW-1185">Reference proteome</keyword>
<dbReference type="InterPro" id="IPR036259">
    <property type="entry name" value="MFS_trans_sf"/>
</dbReference>
<accession>A0ABX8UXA4</accession>
<dbReference type="CDD" id="cd17324">
    <property type="entry name" value="MFS_NepI_like"/>
    <property type="match status" value="1"/>
</dbReference>
<dbReference type="PROSITE" id="PS50850">
    <property type="entry name" value="MFS"/>
    <property type="match status" value="1"/>
</dbReference>
<evidence type="ECO:0000256" key="3">
    <source>
        <dbReference type="ARBA" id="ARBA00023136"/>
    </source>
</evidence>
<dbReference type="Pfam" id="PF07690">
    <property type="entry name" value="MFS_1"/>
    <property type="match status" value="1"/>
</dbReference>
<feature type="transmembrane region" description="Helical" evidence="4">
    <location>
        <begin position="87"/>
        <end position="104"/>
    </location>
</feature>
<organism evidence="6 7">
    <name type="scientific">Paraburkholderia edwinii</name>
    <dbReference type="NCBI Taxonomy" id="2861782"/>
    <lineage>
        <taxon>Bacteria</taxon>
        <taxon>Pseudomonadati</taxon>
        <taxon>Pseudomonadota</taxon>
        <taxon>Betaproteobacteria</taxon>
        <taxon>Burkholderiales</taxon>
        <taxon>Burkholderiaceae</taxon>
        <taxon>Paraburkholderia</taxon>
    </lineage>
</organism>
<feature type="transmembrane region" description="Helical" evidence="4">
    <location>
        <begin position="110"/>
        <end position="132"/>
    </location>
</feature>
<feature type="transmembrane region" description="Helical" evidence="4">
    <location>
        <begin position="381"/>
        <end position="399"/>
    </location>
</feature>
<dbReference type="PANTHER" id="PTHR42910">
    <property type="entry name" value="TRANSPORTER SCO4007-RELATED"/>
    <property type="match status" value="1"/>
</dbReference>
<proteinExistence type="predicted"/>
<feature type="transmembrane region" description="Helical" evidence="4">
    <location>
        <begin position="288"/>
        <end position="307"/>
    </location>
</feature>
<evidence type="ECO:0000313" key="7">
    <source>
        <dbReference type="Proteomes" id="UP000826462"/>
    </source>
</evidence>
<evidence type="ECO:0000256" key="1">
    <source>
        <dbReference type="ARBA" id="ARBA00022692"/>
    </source>
</evidence>
<dbReference type="PANTHER" id="PTHR42910:SF1">
    <property type="entry name" value="MAJOR FACILITATOR SUPERFAMILY (MFS) PROFILE DOMAIN-CONTAINING PROTEIN"/>
    <property type="match status" value="1"/>
</dbReference>
<feature type="transmembrane region" description="Helical" evidence="4">
    <location>
        <begin position="313"/>
        <end position="333"/>
    </location>
</feature>
<feature type="transmembrane region" description="Helical" evidence="4">
    <location>
        <begin position="20"/>
        <end position="39"/>
    </location>
</feature>
<feature type="transmembrane region" description="Helical" evidence="4">
    <location>
        <begin position="228"/>
        <end position="248"/>
    </location>
</feature>
<evidence type="ECO:0000256" key="4">
    <source>
        <dbReference type="SAM" id="Phobius"/>
    </source>
</evidence>
<evidence type="ECO:0000313" key="6">
    <source>
        <dbReference type="EMBL" id="QYD73635.1"/>
    </source>
</evidence>
<dbReference type="InterPro" id="IPR011701">
    <property type="entry name" value="MFS"/>
</dbReference>
<dbReference type="Gene3D" id="1.20.1250.20">
    <property type="entry name" value="MFS general substrate transporter like domains"/>
    <property type="match status" value="1"/>
</dbReference>
<dbReference type="SUPFAM" id="SSF103473">
    <property type="entry name" value="MFS general substrate transporter"/>
    <property type="match status" value="1"/>
</dbReference>
<gene>
    <name evidence="6" type="ORF">KZJ38_28945</name>
</gene>
<feature type="transmembrane region" description="Helical" evidence="4">
    <location>
        <begin position="144"/>
        <end position="163"/>
    </location>
</feature>
<dbReference type="RefSeq" id="WP_219803490.1">
    <property type="nucleotide sequence ID" value="NZ_CP080096.1"/>
</dbReference>
<dbReference type="InterPro" id="IPR020846">
    <property type="entry name" value="MFS_dom"/>
</dbReference>
<keyword evidence="1 4" id="KW-0812">Transmembrane</keyword>
<sequence length="412" mass="42700">MTDNLDSTKPPAASERVSPWLVLLVAFACGLTAGNIYYAQPLAGLIGASLGVANGATGLIVTMTQIGTGAGMLLVVPLGDLIESRRLALTLLGIAALGLLGAALSQNVALFLVAACLIGLGSVAVHVLVPYAAHLAPERIRGRVVGNVTSGVLLGIMLARPASSFVTQISSSWHTIFYLSAALMAALMALLAIVLPPREPLSKLRYLELLASMWHLLLTQPVVRRRSFYTGCLGAAFSLFWTTTPLLLAGPAFRLSQGGIALFALVGVSGAIAATLSGSLADRGWTRPATAVALLAVIGALLLARWVPPGAPQSLTCLVIAGVVLDFGVSSNITLGQRAIFSLGPQFRSRVNGVYMATFFAGSALGSALGGWSYAQGGWPLTSLVGLAFPVAALVYFVTDRQHFAKRESPAA</sequence>
<dbReference type="Proteomes" id="UP000826462">
    <property type="component" value="Chromosome 2"/>
</dbReference>
<feature type="transmembrane region" description="Helical" evidence="4">
    <location>
        <begin position="354"/>
        <end position="375"/>
    </location>
</feature>
<keyword evidence="3 4" id="KW-0472">Membrane</keyword>
<name>A0ABX8UXA4_9BURK</name>
<feature type="transmembrane region" description="Helical" evidence="4">
    <location>
        <begin position="260"/>
        <end position="281"/>
    </location>
</feature>
<reference evidence="6 7" key="1">
    <citation type="submission" date="2021-07" db="EMBL/GenBank/DDBJ databases">
        <title>Paraburkholderia edwinii protects Aspergillus sp. from phenazines by acting as a toxin sponge.</title>
        <authorList>
            <person name="Dahlstrom K.M."/>
            <person name="Newman D.K."/>
        </authorList>
    </citation>
    <scope>NUCLEOTIDE SEQUENCE [LARGE SCALE GENOMIC DNA]</scope>
    <source>
        <strain evidence="6 7">Pe01</strain>
    </source>
</reference>
<dbReference type="EMBL" id="CP080096">
    <property type="protein sequence ID" value="QYD73635.1"/>
    <property type="molecule type" value="Genomic_DNA"/>
</dbReference>
<feature type="transmembrane region" description="Helical" evidence="4">
    <location>
        <begin position="51"/>
        <end position="75"/>
    </location>
</feature>